<protein>
    <submittedName>
        <fullName evidence="2">Uncharacterized protein</fullName>
    </submittedName>
</protein>
<sequence>MEIPYRGTEPAAISASGERRHHTGAGRFRNIADARPVGRPA</sequence>
<dbReference type="RefSeq" id="WP_275113054.1">
    <property type="nucleotide sequence ID" value="NZ_CP117255.1"/>
</dbReference>
<dbReference type="Proteomes" id="UP000249499">
    <property type="component" value="Chromosome"/>
</dbReference>
<reference evidence="2 3" key="1">
    <citation type="journal article" date="2018" name="Sci. Rep.">
        <title>Rhizobium tumorigenes sp. nov., a novel plant tumorigenic bacterium isolated from cane gall tumors on thornless blackberry.</title>
        <authorList>
            <person name="Kuzmanovi N."/>
            <person name="Smalla K."/>
            <person name="Gronow S."/>
            <person name="PuBawska J."/>
        </authorList>
    </citation>
    <scope>NUCLEOTIDE SEQUENCE [LARGE SCALE GENOMIC DNA]</scope>
    <source>
        <strain evidence="2 3">1078</strain>
    </source>
</reference>
<evidence type="ECO:0000313" key="3">
    <source>
        <dbReference type="Proteomes" id="UP000249499"/>
    </source>
</evidence>
<accession>A0AAF1K6J4</accession>
<gene>
    <name evidence="2" type="ORF">PR017_08570</name>
</gene>
<organism evidence="2 3">
    <name type="scientific">Rhizobium tumorigenes</name>
    <dbReference type="NCBI Taxonomy" id="2041385"/>
    <lineage>
        <taxon>Bacteria</taxon>
        <taxon>Pseudomonadati</taxon>
        <taxon>Pseudomonadota</taxon>
        <taxon>Alphaproteobacteria</taxon>
        <taxon>Hyphomicrobiales</taxon>
        <taxon>Rhizobiaceae</taxon>
        <taxon>Rhizobium/Agrobacterium group</taxon>
        <taxon>Rhizobium</taxon>
    </lineage>
</organism>
<reference evidence="3" key="2">
    <citation type="journal article" date="2023" name="MicrobiologyOpen">
        <title>Genomics of the tumorigenes clade of the family Rhizobiaceae and description of Rhizobium rhododendri sp. nov.</title>
        <authorList>
            <person name="Kuzmanovic N."/>
            <person name="diCenzo G.C."/>
            <person name="Bunk B."/>
            <person name="Sproeer C."/>
            <person name="Fruehling A."/>
            <person name="Neumann-Schaal M."/>
            <person name="Overmann J."/>
            <person name="Smalla K."/>
        </authorList>
    </citation>
    <scope>NUCLEOTIDE SEQUENCE [LARGE SCALE GENOMIC DNA]</scope>
    <source>
        <strain evidence="3">1078</strain>
    </source>
</reference>
<dbReference type="AlphaFoldDB" id="A0AAF1K6J4"/>
<dbReference type="KEGG" id="rtu:PR017_08570"/>
<proteinExistence type="predicted"/>
<name>A0AAF1K6J4_9HYPH</name>
<evidence type="ECO:0000313" key="2">
    <source>
        <dbReference type="EMBL" id="WFR97138.1"/>
    </source>
</evidence>
<feature type="region of interest" description="Disordered" evidence="1">
    <location>
        <begin position="1"/>
        <end position="41"/>
    </location>
</feature>
<dbReference type="EMBL" id="CP117255">
    <property type="protein sequence ID" value="WFR97138.1"/>
    <property type="molecule type" value="Genomic_DNA"/>
</dbReference>
<keyword evidence="3" id="KW-1185">Reference proteome</keyword>
<evidence type="ECO:0000256" key="1">
    <source>
        <dbReference type="SAM" id="MobiDB-lite"/>
    </source>
</evidence>